<evidence type="ECO:0000313" key="6">
    <source>
        <dbReference type="Proteomes" id="UP000006038"/>
    </source>
</evidence>
<organism evidence="5">
    <name type="scientific">Oryza brachyantha</name>
    <name type="common">malo sina</name>
    <dbReference type="NCBI Taxonomy" id="4533"/>
    <lineage>
        <taxon>Eukaryota</taxon>
        <taxon>Viridiplantae</taxon>
        <taxon>Streptophyta</taxon>
        <taxon>Embryophyta</taxon>
        <taxon>Tracheophyta</taxon>
        <taxon>Spermatophyta</taxon>
        <taxon>Magnoliopsida</taxon>
        <taxon>Liliopsida</taxon>
        <taxon>Poales</taxon>
        <taxon>Poaceae</taxon>
        <taxon>BOP clade</taxon>
        <taxon>Oryzoideae</taxon>
        <taxon>Oryzeae</taxon>
        <taxon>Oryzinae</taxon>
        <taxon>Oryza</taxon>
    </lineage>
</organism>
<dbReference type="Pfam" id="PF20431">
    <property type="entry name" value="E_motif"/>
    <property type="match status" value="1"/>
</dbReference>
<dbReference type="GeneID" id="102702961"/>
<dbReference type="PANTHER" id="PTHR47926:SF452">
    <property type="entry name" value="PENTATRICOPEPTIDE REPEAT-CONTAINING PROTEIN"/>
    <property type="match status" value="1"/>
</dbReference>
<dbReference type="FunFam" id="1.25.40.10:FF:000090">
    <property type="entry name" value="Pentatricopeptide repeat-containing protein, chloroplastic"/>
    <property type="match status" value="1"/>
</dbReference>
<feature type="repeat" description="PPR" evidence="3">
    <location>
        <begin position="379"/>
        <end position="413"/>
    </location>
</feature>
<dbReference type="EnsemblPlants" id="OB08G19230.1">
    <property type="protein sequence ID" value="OB08G19230.1"/>
    <property type="gene ID" value="OB08G19230"/>
</dbReference>
<accession>J3MS44</accession>
<dbReference type="KEGG" id="obr:102702961"/>
<dbReference type="InterPro" id="IPR002885">
    <property type="entry name" value="PPR_rpt"/>
</dbReference>
<name>J3MS44_ORYBR</name>
<dbReference type="Gramene" id="OB08G19230.1">
    <property type="protein sequence ID" value="OB08G19230.1"/>
    <property type="gene ID" value="OB08G19230"/>
</dbReference>
<dbReference type="Gene3D" id="1.25.40.10">
    <property type="entry name" value="Tetratricopeptide repeat domain"/>
    <property type="match status" value="3"/>
</dbReference>
<protein>
    <recommendedName>
        <fullName evidence="7">Pentatricopeptide repeat-containing protein</fullName>
    </recommendedName>
</protein>
<dbReference type="NCBIfam" id="TIGR00756">
    <property type="entry name" value="PPR"/>
    <property type="match status" value="4"/>
</dbReference>
<evidence type="ECO:0000256" key="3">
    <source>
        <dbReference type="PROSITE-ProRule" id="PRU00708"/>
    </source>
</evidence>
<dbReference type="HOGENOM" id="CLU_002706_15_10_1"/>
<dbReference type="eggNOG" id="KOG4197">
    <property type="taxonomic scope" value="Eukaryota"/>
</dbReference>
<dbReference type="AlphaFoldDB" id="J3MS44"/>
<feature type="repeat" description="PPR" evidence="3">
    <location>
        <begin position="133"/>
        <end position="167"/>
    </location>
</feature>
<dbReference type="OMA" id="TMILRYA"/>
<evidence type="ECO:0000256" key="4">
    <source>
        <dbReference type="SAM" id="MobiDB-lite"/>
    </source>
</evidence>
<reference evidence="5" key="1">
    <citation type="journal article" date="2013" name="Nat. Commun.">
        <title>Whole-genome sequencing of Oryza brachyantha reveals mechanisms underlying Oryza genome evolution.</title>
        <authorList>
            <person name="Chen J."/>
            <person name="Huang Q."/>
            <person name="Gao D."/>
            <person name="Wang J."/>
            <person name="Lang Y."/>
            <person name="Liu T."/>
            <person name="Li B."/>
            <person name="Bai Z."/>
            <person name="Luis Goicoechea J."/>
            <person name="Liang C."/>
            <person name="Chen C."/>
            <person name="Zhang W."/>
            <person name="Sun S."/>
            <person name="Liao Y."/>
            <person name="Zhang X."/>
            <person name="Yang L."/>
            <person name="Song C."/>
            <person name="Wang M."/>
            <person name="Shi J."/>
            <person name="Liu G."/>
            <person name="Liu J."/>
            <person name="Zhou H."/>
            <person name="Zhou W."/>
            <person name="Yu Q."/>
            <person name="An N."/>
            <person name="Chen Y."/>
            <person name="Cai Q."/>
            <person name="Wang B."/>
            <person name="Liu B."/>
            <person name="Min J."/>
            <person name="Huang Y."/>
            <person name="Wu H."/>
            <person name="Li Z."/>
            <person name="Zhang Y."/>
            <person name="Yin Y."/>
            <person name="Song W."/>
            <person name="Jiang J."/>
            <person name="Jackson S.A."/>
            <person name="Wing R.A."/>
            <person name="Wang J."/>
            <person name="Chen M."/>
        </authorList>
    </citation>
    <scope>NUCLEOTIDE SEQUENCE [LARGE SCALE GENOMIC DNA]</scope>
    <source>
        <strain evidence="5">cv. IRGC 101232</strain>
    </source>
</reference>
<evidence type="ECO:0008006" key="7">
    <source>
        <dbReference type="Google" id="ProtNLM"/>
    </source>
</evidence>
<proteinExistence type="predicted"/>
<dbReference type="Pfam" id="PF01535">
    <property type="entry name" value="PPR"/>
    <property type="match status" value="4"/>
</dbReference>
<feature type="repeat" description="PPR" evidence="3">
    <location>
        <begin position="481"/>
        <end position="515"/>
    </location>
</feature>
<dbReference type="OrthoDB" id="185373at2759"/>
<dbReference type="Proteomes" id="UP000006038">
    <property type="component" value="Chromosome 8"/>
</dbReference>
<evidence type="ECO:0000256" key="2">
    <source>
        <dbReference type="ARBA" id="ARBA00022946"/>
    </source>
</evidence>
<keyword evidence="6" id="KW-1185">Reference proteome</keyword>
<dbReference type="Pfam" id="PF13041">
    <property type="entry name" value="PPR_2"/>
    <property type="match status" value="3"/>
</dbReference>
<dbReference type="InterPro" id="IPR011990">
    <property type="entry name" value="TPR-like_helical_dom_sf"/>
</dbReference>
<dbReference type="FunFam" id="1.25.40.10:FF:001920">
    <property type="entry name" value="Pentatricopeptide (PPR) repeat-containing protein-like"/>
    <property type="match status" value="1"/>
</dbReference>
<feature type="compositionally biased region" description="Pro residues" evidence="4">
    <location>
        <begin position="1"/>
        <end position="16"/>
    </location>
</feature>
<evidence type="ECO:0000256" key="1">
    <source>
        <dbReference type="ARBA" id="ARBA00022737"/>
    </source>
</evidence>
<dbReference type="PANTHER" id="PTHR47926">
    <property type="entry name" value="PENTATRICOPEPTIDE REPEAT-CONTAINING PROTEIN"/>
    <property type="match status" value="1"/>
</dbReference>
<keyword evidence="1" id="KW-0677">Repeat</keyword>
<dbReference type="InterPro" id="IPR046848">
    <property type="entry name" value="E_motif"/>
</dbReference>
<dbReference type="InterPro" id="IPR046960">
    <property type="entry name" value="PPR_At4g14850-like_plant"/>
</dbReference>
<feature type="region of interest" description="Disordered" evidence="4">
    <location>
        <begin position="1"/>
        <end position="36"/>
    </location>
</feature>
<reference evidence="5" key="2">
    <citation type="submission" date="2013-04" db="UniProtKB">
        <authorList>
            <consortium name="EnsemblPlants"/>
        </authorList>
    </citation>
    <scope>IDENTIFICATION</scope>
</reference>
<dbReference type="GO" id="GO:0003723">
    <property type="term" value="F:RNA binding"/>
    <property type="evidence" value="ECO:0007669"/>
    <property type="project" value="InterPro"/>
</dbReference>
<keyword evidence="2" id="KW-0809">Transit peptide</keyword>
<dbReference type="PROSITE" id="PS51375">
    <property type="entry name" value="PPR"/>
    <property type="match status" value="3"/>
</dbReference>
<dbReference type="GO" id="GO:0009451">
    <property type="term" value="P:RNA modification"/>
    <property type="evidence" value="ECO:0007669"/>
    <property type="project" value="InterPro"/>
</dbReference>
<sequence>MATLPASPPPSPPCSEPPHLAAAGHRRLPQTPTPSPCSVSVSASASLIAGLTAVISSGHPASTSSFPSIFPRALRAAADLRLPDLGLQLHALLTKTGLLDHPLSASALLHLYATLAPLPCARLLFDRIPKSAATVPWNIMILRYAQDGFLDEAFELMMEMTECNVPVGASTWNAVIAGCISAGEGALAVSLLGEMVSAGGVMPNVATFNTLLHVVAVLEGADVLRELHGFVLRNTRIVGFGHVDLDRLWESLAAGYMRSCCVEYADRVFQDVRMSTCHLGNLMISGFLNSGQRKQAFDVFREMAFGCGHQSQHLPTISLSMVLPEVDLATKRGLEIHAYAYRHGFECDTSVCNALMAMYAKGGNIYLADIIFQGLADKDAVSWNTMISSYAAIHDYDVSFKLFREMQRNAVRPDEYTFTMVLNACSFACYLGQSMALHGQMMKMGLCDSYVDDMNSLMSAYGKCGLLEAAQKVFDETNPKDVISWNIIISCYGYSALPWQAIPLFHQMQDEGYKPTRVTFIAVLSACSHAGLLDEAFYYLEEMDRTYNISPGKAHYACIVDCLGRAGQLEKAYDLIKGMPVVPTACVWGALLSSCRIHGNIILAEICAKNLIELDPQHSGYWILLKNIYSKAMRWDDAEQLRAAMKDKGIRKCAGYSWIEIGNGEVHRFLTGDQLHEQRDHIYEVLGGLTRQMMDEGYEA</sequence>
<evidence type="ECO:0000313" key="5">
    <source>
        <dbReference type="EnsemblPlants" id="OB08G19230.1"/>
    </source>
</evidence>